<dbReference type="EMBL" id="JBBJUP010000030">
    <property type="protein sequence ID" value="MEJ8282161.1"/>
    <property type="molecule type" value="Genomic_DNA"/>
</dbReference>
<gene>
    <name evidence="1" type="ORF">WJX68_24740</name>
</gene>
<dbReference type="Proteomes" id="UP001364211">
    <property type="component" value="Unassembled WGS sequence"/>
</dbReference>
<comment type="caution">
    <text evidence="1">The sequence shown here is derived from an EMBL/GenBank/DDBJ whole genome shotgun (WGS) entry which is preliminary data.</text>
</comment>
<evidence type="ECO:0000313" key="2">
    <source>
        <dbReference type="Proteomes" id="UP001364211"/>
    </source>
</evidence>
<dbReference type="RefSeq" id="WP_340295310.1">
    <property type="nucleotide sequence ID" value="NZ_JBBJUP010000030.1"/>
</dbReference>
<keyword evidence="2" id="KW-1185">Reference proteome</keyword>
<sequence>MTTTPDQQIRDALSTDPILLASGFDHRAVLAGPPAQGRAIVVAWSGEWAASADAALGGIVVDVVGVDAATRAAVLDRVAVVLGALRGGAVRRVASGALDDGVAVLVGDPAPAGRPEPTATAP</sequence>
<protein>
    <submittedName>
        <fullName evidence="1">Uncharacterized protein</fullName>
    </submittedName>
</protein>
<evidence type="ECO:0000313" key="1">
    <source>
        <dbReference type="EMBL" id="MEJ8282161.1"/>
    </source>
</evidence>
<accession>A0ABU8TDX9</accession>
<organism evidence="1 2">
    <name type="scientific">Pseudonocardia spirodelae</name>
    <dbReference type="NCBI Taxonomy" id="3133431"/>
    <lineage>
        <taxon>Bacteria</taxon>
        <taxon>Bacillati</taxon>
        <taxon>Actinomycetota</taxon>
        <taxon>Actinomycetes</taxon>
        <taxon>Pseudonocardiales</taxon>
        <taxon>Pseudonocardiaceae</taxon>
        <taxon>Pseudonocardia</taxon>
    </lineage>
</organism>
<reference evidence="1 2" key="1">
    <citation type="submission" date="2024-03" db="EMBL/GenBank/DDBJ databases">
        <title>Draft genome sequence of Pseudonocardia sp. DW16-2.</title>
        <authorList>
            <person name="Duangmal K."/>
        </authorList>
    </citation>
    <scope>NUCLEOTIDE SEQUENCE [LARGE SCALE GENOMIC DNA]</scope>
    <source>
        <strain evidence="1 2">DW16-2</strain>
    </source>
</reference>
<proteinExistence type="predicted"/>
<name>A0ABU8TDX9_9PSEU</name>